<evidence type="ECO:0000313" key="1">
    <source>
        <dbReference type="EMBL" id="MDT0555601.1"/>
    </source>
</evidence>
<evidence type="ECO:0000313" key="2">
    <source>
        <dbReference type="Proteomes" id="UP001254488"/>
    </source>
</evidence>
<name>A0ABU2YBN5_9FLAO</name>
<dbReference type="InterPro" id="IPR011322">
    <property type="entry name" value="N-reg_PII-like_a/b"/>
</dbReference>
<sequence>MKDYKTIAIYTFPSEYAILQHLLEQEQVRFIFQNETMISVLPFHSNAFGGIRLKVHEEDIPKAEEIIKRLNNASKLNIV</sequence>
<dbReference type="SUPFAM" id="SSF54913">
    <property type="entry name" value="GlnB-like"/>
    <property type="match status" value="1"/>
</dbReference>
<dbReference type="RefSeq" id="WP_311332551.1">
    <property type="nucleotide sequence ID" value="NZ_JAVRHZ010000002.1"/>
</dbReference>
<proteinExistence type="predicted"/>
<dbReference type="EMBL" id="JAVRHZ010000002">
    <property type="protein sequence ID" value="MDT0555601.1"/>
    <property type="molecule type" value="Genomic_DNA"/>
</dbReference>
<reference evidence="1 2" key="1">
    <citation type="submission" date="2023-09" db="EMBL/GenBank/DDBJ databases">
        <authorList>
            <person name="Rey-Velasco X."/>
        </authorList>
    </citation>
    <scope>NUCLEOTIDE SEQUENCE [LARGE SCALE GENOMIC DNA]</scope>
    <source>
        <strain evidence="1 2">W242</strain>
    </source>
</reference>
<gene>
    <name evidence="1" type="ORF">RM538_06270</name>
</gene>
<organism evidence="1 2">
    <name type="scientific">Patiriisocius hiemis</name>
    <dbReference type="NCBI Taxonomy" id="3075604"/>
    <lineage>
        <taxon>Bacteria</taxon>
        <taxon>Pseudomonadati</taxon>
        <taxon>Bacteroidota</taxon>
        <taxon>Flavobacteriia</taxon>
        <taxon>Flavobacteriales</taxon>
        <taxon>Flavobacteriaceae</taxon>
        <taxon>Patiriisocius</taxon>
    </lineage>
</organism>
<accession>A0ABU2YBN5</accession>
<keyword evidence="2" id="KW-1185">Reference proteome</keyword>
<protein>
    <submittedName>
        <fullName evidence="1">DUF2007 domain-containing protein</fullName>
    </submittedName>
</protein>
<dbReference type="Proteomes" id="UP001254488">
    <property type="component" value="Unassembled WGS sequence"/>
</dbReference>
<comment type="caution">
    <text evidence="1">The sequence shown here is derived from an EMBL/GenBank/DDBJ whole genome shotgun (WGS) entry which is preliminary data.</text>
</comment>
<dbReference type="Gene3D" id="3.30.70.790">
    <property type="entry name" value="UreE, C-terminal domain"/>
    <property type="match status" value="1"/>
</dbReference>